<proteinExistence type="predicted"/>
<evidence type="ECO:0000313" key="4">
    <source>
        <dbReference type="Proteomes" id="UP000018689"/>
    </source>
</evidence>
<organism evidence="3 4">
    <name type="scientific">Ehrlichia muris AS145</name>
    <dbReference type="NCBI Taxonomy" id="1423892"/>
    <lineage>
        <taxon>Bacteria</taxon>
        <taxon>Pseudomonadati</taxon>
        <taxon>Pseudomonadota</taxon>
        <taxon>Alphaproteobacteria</taxon>
        <taxon>Rickettsiales</taxon>
        <taxon>Anaplasmataceae</taxon>
        <taxon>Ehrlichia</taxon>
    </lineage>
</organism>
<protein>
    <submittedName>
        <fullName evidence="3">Uncharacterized protein</fullName>
    </submittedName>
</protein>
<dbReference type="EMBL" id="CP006917">
    <property type="protein sequence ID" value="AHC39279.1"/>
    <property type="molecule type" value="Genomic_DNA"/>
</dbReference>
<feature type="compositionally biased region" description="Polar residues" evidence="1">
    <location>
        <begin position="92"/>
        <end position="109"/>
    </location>
</feature>
<keyword evidence="4" id="KW-1185">Reference proteome</keyword>
<name>V9R8X1_9RICK</name>
<feature type="transmembrane region" description="Helical" evidence="2">
    <location>
        <begin position="55"/>
        <end position="77"/>
    </location>
</feature>
<accession>V9R8X1</accession>
<dbReference type="HOGENOM" id="CLU_1903386_0_0_5"/>
<dbReference type="PATRIC" id="fig|1423892.3.peg.540"/>
<feature type="compositionally biased region" description="Basic and acidic residues" evidence="1">
    <location>
        <begin position="124"/>
        <end position="133"/>
    </location>
</feature>
<evidence type="ECO:0000256" key="1">
    <source>
        <dbReference type="SAM" id="MobiDB-lite"/>
    </source>
</evidence>
<dbReference type="KEGG" id="emr:EMUR_02635"/>
<dbReference type="OrthoDB" id="10002757at2"/>
<evidence type="ECO:0000313" key="3">
    <source>
        <dbReference type="EMBL" id="AHC39279.1"/>
    </source>
</evidence>
<dbReference type="RefSeq" id="WP_024072124.1">
    <property type="nucleotide sequence ID" value="NC_023063.1"/>
</dbReference>
<keyword evidence="2" id="KW-1133">Transmembrane helix</keyword>
<feature type="region of interest" description="Disordered" evidence="1">
    <location>
        <begin position="88"/>
        <end position="133"/>
    </location>
</feature>
<keyword evidence="2" id="KW-0472">Membrane</keyword>
<gene>
    <name evidence="3" type="ORF">EMUR_02635</name>
</gene>
<dbReference type="Proteomes" id="UP000018689">
    <property type="component" value="Chromosome"/>
</dbReference>
<keyword evidence="2" id="KW-0812">Transmembrane</keyword>
<sequence length="133" mass="14207">MIHNNRPSYAGNVTLNVAAALSTVVALSATIFTVLSGMNLALDLKIPGVPKASASMFLVFFLAFATSTVLLIGISALSKHFTIQEQQNNQNPIPTSHLSVAKNHGTQAQQDKKSEDLPPLTPQSHEDKSLPCK</sequence>
<evidence type="ECO:0000256" key="2">
    <source>
        <dbReference type="SAM" id="Phobius"/>
    </source>
</evidence>
<feature type="transmembrane region" description="Helical" evidence="2">
    <location>
        <begin position="12"/>
        <end position="35"/>
    </location>
</feature>
<dbReference type="AlphaFoldDB" id="V9R8X1"/>
<reference evidence="3 4" key="1">
    <citation type="journal article" date="2014" name="Genome Announc.">
        <title>Complete Genome Sequence of Ehrlichia muris Strain AS145T, a Model Monocytotropic Ehrlichia Strain.</title>
        <authorList>
            <person name="Thirumalapura N.R."/>
            <person name="Qin X."/>
            <person name="Kuriakose J.A."/>
            <person name="Walker D.H."/>
        </authorList>
    </citation>
    <scope>NUCLEOTIDE SEQUENCE [LARGE SCALE GENOMIC DNA]</scope>
    <source>
        <strain evidence="4">AS154</strain>
    </source>
</reference>